<evidence type="ECO:0000313" key="2">
    <source>
        <dbReference type="Proteomes" id="UP001596104"/>
    </source>
</evidence>
<proteinExistence type="predicted"/>
<dbReference type="Proteomes" id="UP001596104">
    <property type="component" value="Unassembled WGS sequence"/>
</dbReference>
<name>A0ABW0HFP4_9HYPH</name>
<dbReference type="EMBL" id="JBHSLV010000021">
    <property type="protein sequence ID" value="MFC5393814.1"/>
    <property type="molecule type" value="Genomic_DNA"/>
</dbReference>
<accession>A0ABW0HFP4</accession>
<evidence type="ECO:0000313" key="1">
    <source>
        <dbReference type="EMBL" id="MFC5393814.1"/>
    </source>
</evidence>
<keyword evidence="2" id="KW-1185">Reference proteome</keyword>
<dbReference type="RefSeq" id="WP_377008860.1">
    <property type="nucleotide sequence ID" value="NZ_JBHSLV010000021.1"/>
</dbReference>
<protein>
    <submittedName>
        <fullName evidence="1">Uncharacterized protein</fullName>
    </submittedName>
</protein>
<gene>
    <name evidence="1" type="ORF">ACFPPC_14305</name>
</gene>
<comment type="caution">
    <text evidence="1">The sequence shown here is derived from an EMBL/GenBank/DDBJ whole genome shotgun (WGS) entry which is preliminary data.</text>
</comment>
<reference evidence="2" key="1">
    <citation type="journal article" date="2019" name="Int. J. Syst. Evol. Microbiol.">
        <title>The Global Catalogue of Microorganisms (GCM) 10K type strain sequencing project: providing services to taxonomists for standard genome sequencing and annotation.</title>
        <authorList>
            <consortium name="The Broad Institute Genomics Platform"/>
            <consortium name="The Broad Institute Genome Sequencing Center for Infectious Disease"/>
            <person name="Wu L."/>
            <person name="Ma J."/>
        </authorList>
    </citation>
    <scope>NUCLEOTIDE SEQUENCE [LARGE SCALE GENOMIC DNA]</scope>
    <source>
        <strain evidence="2">CGMCC 1.16326</strain>
    </source>
</reference>
<sequence length="107" mass="10458">MALRPRVGLLALAIGALLAPIGVVLAPRDGAIVVVLASSSAAAAEAVSRADGVILAAVGRFGLLARSAAPGFSTRLYQSGAALVFAGLGGGCSGLARDPLIPARRSP</sequence>
<organism evidence="1 2">
    <name type="scientific">Bosea vestrisii</name>
    <dbReference type="NCBI Taxonomy" id="151416"/>
    <lineage>
        <taxon>Bacteria</taxon>
        <taxon>Pseudomonadati</taxon>
        <taxon>Pseudomonadota</taxon>
        <taxon>Alphaproteobacteria</taxon>
        <taxon>Hyphomicrobiales</taxon>
        <taxon>Boseaceae</taxon>
        <taxon>Bosea</taxon>
    </lineage>
</organism>